<feature type="signal peptide" evidence="1">
    <location>
        <begin position="1"/>
        <end position="19"/>
    </location>
</feature>
<evidence type="ECO:0000313" key="3">
    <source>
        <dbReference type="Proteomes" id="UP001320420"/>
    </source>
</evidence>
<gene>
    <name evidence="2" type="ORF">SLS62_008822</name>
</gene>
<protein>
    <submittedName>
        <fullName evidence="2">Uncharacterized protein</fullName>
    </submittedName>
</protein>
<dbReference type="AlphaFoldDB" id="A0AAN9YKR3"/>
<accession>A0AAN9YKR3</accession>
<dbReference type="EMBL" id="JAKJXP020000086">
    <property type="protein sequence ID" value="KAK7747786.1"/>
    <property type="molecule type" value="Genomic_DNA"/>
</dbReference>
<dbReference type="SUPFAM" id="SSF56973">
    <property type="entry name" value="Aerolisin/ETX pore-forming domain"/>
    <property type="match status" value="1"/>
</dbReference>
<evidence type="ECO:0000256" key="1">
    <source>
        <dbReference type="SAM" id="SignalP"/>
    </source>
</evidence>
<keyword evidence="1" id="KW-0732">Signal</keyword>
<name>A0AAN9YKR3_9PEZI</name>
<dbReference type="Proteomes" id="UP001320420">
    <property type="component" value="Unassembled WGS sequence"/>
</dbReference>
<reference evidence="2 3" key="1">
    <citation type="submission" date="2024-02" db="EMBL/GenBank/DDBJ databases">
        <title>De novo assembly and annotation of 12 fungi associated with fruit tree decline syndrome in Ontario, Canada.</title>
        <authorList>
            <person name="Sulman M."/>
            <person name="Ellouze W."/>
            <person name="Ilyukhin E."/>
        </authorList>
    </citation>
    <scope>NUCLEOTIDE SEQUENCE [LARGE SCALE GENOMIC DNA]</scope>
    <source>
        <strain evidence="2 3">M11/M66-122</strain>
    </source>
</reference>
<keyword evidence="3" id="KW-1185">Reference proteome</keyword>
<proteinExistence type="predicted"/>
<organism evidence="2 3">
    <name type="scientific">Diatrype stigma</name>
    <dbReference type="NCBI Taxonomy" id="117547"/>
    <lineage>
        <taxon>Eukaryota</taxon>
        <taxon>Fungi</taxon>
        <taxon>Dikarya</taxon>
        <taxon>Ascomycota</taxon>
        <taxon>Pezizomycotina</taxon>
        <taxon>Sordariomycetes</taxon>
        <taxon>Xylariomycetidae</taxon>
        <taxon>Xylariales</taxon>
        <taxon>Diatrypaceae</taxon>
        <taxon>Diatrype</taxon>
    </lineage>
</organism>
<evidence type="ECO:0000313" key="2">
    <source>
        <dbReference type="EMBL" id="KAK7747786.1"/>
    </source>
</evidence>
<feature type="chain" id="PRO_5043048015" evidence="1">
    <location>
        <begin position="20"/>
        <end position="325"/>
    </location>
</feature>
<sequence length="325" mass="34767">MPSWKAILPSAALAAAVLAQDMPIPEMSSDILCDGTIRPDYDECENDLLPQTFGGMTVGPGIMEGQTIKGNNCQFRSLKCGDGTAGEFTLSDFSSMYPLVEHQCGEYPAGGVYRSGDACIYIDTPNNTFGGTTKRGAADDAELPVPVPTFEREATKQARRDLVREAQALLEERQCDPPDEPCYTYTEQVYLTGVRGHQQRVCDNILPNGARCDQSRAVTTGESFSVGADVSTGIKDVVDVSASFSDEVSTSSTQTITTAITITCPNGGYVVWYPLMEVSKGECGQGPRASCSGGCITTTTAQCEYQKPIASGKDKLSGEYDIQCV</sequence>
<comment type="caution">
    <text evidence="2">The sequence shown here is derived from an EMBL/GenBank/DDBJ whole genome shotgun (WGS) entry which is preliminary data.</text>
</comment>